<accession>A0A914EEY2</accession>
<proteinExistence type="predicted"/>
<dbReference type="SMART" id="SM00254">
    <property type="entry name" value="ShKT"/>
    <property type="match status" value="2"/>
</dbReference>
<protein>
    <submittedName>
        <fullName evidence="3">ShKT domain-containing protein</fullName>
    </submittedName>
</protein>
<evidence type="ECO:0000313" key="2">
    <source>
        <dbReference type="Proteomes" id="UP000887540"/>
    </source>
</evidence>
<evidence type="ECO:0000313" key="3">
    <source>
        <dbReference type="WBParaSite" id="ACRNAN_scaffold7372.g28965.t1"/>
    </source>
</evidence>
<name>A0A914EEY2_9BILA</name>
<dbReference type="WBParaSite" id="ACRNAN_scaffold7372.g28965.t1">
    <property type="protein sequence ID" value="ACRNAN_scaffold7372.g28965.t1"/>
    <property type="gene ID" value="ACRNAN_scaffold7372.g28965"/>
</dbReference>
<evidence type="ECO:0000259" key="1">
    <source>
        <dbReference type="SMART" id="SM00254"/>
    </source>
</evidence>
<feature type="domain" description="ShKT" evidence="1">
    <location>
        <begin position="97"/>
        <end position="139"/>
    </location>
</feature>
<sequence>MTAHGGCPRSKDDNRCAKGSVLRYGCPESCGLCTENGLLEYPGECYDVIKSCPTSKDDNRCAKNDLHNAQNLRLICPESCGLCAKFGFPRPYPPNATCYDAGYRGNSCLHWKDIGICDDPQSQWYSSRQTVCAYTCGLC</sequence>
<dbReference type="Pfam" id="PF01549">
    <property type="entry name" value="ShK"/>
    <property type="match status" value="3"/>
</dbReference>
<feature type="domain" description="ShKT" evidence="1">
    <location>
        <begin position="44"/>
        <end position="84"/>
    </location>
</feature>
<reference evidence="3" key="1">
    <citation type="submission" date="2022-11" db="UniProtKB">
        <authorList>
            <consortium name="WormBaseParasite"/>
        </authorList>
    </citation>
    <scope>IDENTIFICATION</scope>
</reference>
<dbReference type="AlphaFoldDB" id="A0A914EEY2"/>
<organism evidence="2 3">
    <name type="scientific">Acrobeloides nanus</name>
    <dbReference type="NCBI Taxonomy" id="290746"/>
    <lineage>
        <taxon>Eukaryota</taxon>
        <taxon>Metazoa</taxon>
        <taxon>Ecdysozoa</taxon>
        <taxon>Nematoda</taxon>
        <taxon>Chromadorea</taxon>
        <taxon>Rhabditida</taxon>
        <taxon>Tylenchina</taxon>
        <taxon>Cephalobomorpha</taxon>
        <taxon>Cephaloboidea</taxon>
        <taxon>Cephalobidae</taxon>
        <taxon>Acrobeloides</taxon>
    </lineage>
</organism>
<dbReference type="Proteomes" id="UP000887540">
    <property type="component" value="Unplaced"/>
</dbReference>
<dbReference type="InterPro" id="IPR003582">
    <property type="entry name" value="ShKT_dom"/>
</dbReference>
<keyword evidence="2" id="KW-1185">Reference proteome</keyword>